<protein>
    <submittedName>
        <fullName evidence="1">Ferritin-like protein</fullName>
    </submittedName>
</protein>
<dbReference type="Pfam" id="PF13668">
    <property type="entry name" value="Ferritin_2"/>
    <property type="match status" value="1"/>
</dbReference>
<dbReference type="Proteomes" id="UP000249819">
    <property type="component" value="Unassembled WGS sequence"/>
</dbReference>
<organism evidence="1 2">
    <name type="scientific">Chitinophaga dinghuensis</name>
    <dbReference type="NCBI Taxonomy" id="1539050"/>
    <lineage>
        <taxon>Bacteria</taxon>
        <taxon>Pseudomonadati</taxon>
        <taxon>Bacteroidota</taxon>
        <taxon>Chitinophagia</taxon>
        <taxon>Chitinophagales</taxon>
        <taxon>Chitinophagaceae</taxon>
        <taxon>Chitinophaga</taxon>
    </lineage>
</organism>
<dbReference type="RefSeq" id="WP_111593807.1">
    <property type="nucleotide sequence ID" value="NZ_QLMA01000006.1"/>
</dbReference>
<dbReference type="InterPro" id="IPR009078">
    <property type="entry name" value="Ferritin-like_SF"/>
</dbReference>
<dbReference type="EMBL" id="QLMA01000006">
    <property type="protein sequence ID" value="RAJ79363.1"/>
    <property type="molecule type" value="Genomic_DNA"/>
</dbReference>
<dbReference type="SUPFAM" id="SSF47240">
    <property type="entry name" value="Ferritin-like"/>
    <property type="match status" value="1"/>
</dbReference>
<proteinExistence type="predicted"/>
<comment type="caution">
    <text evidence="1">The sequence shown here is derived from an EMBL/GenBank/DDBJ whole genome shotgun (WGS) entry which is preliminary data.</text>
</comment>
<sequence>MHLQNIMDEIEKTDPEVYERLDTRRNAMQQFATLGGRIALAALPFALGGMFKRAYGQSTSTILNVLNYALTLEYLEAEFYTTGAASGIVPAGTPAVAAINTIRDHENEHVAFLKSTISSLGGMPVSKPTFDFTAKGTFSNVFTNYDTFLAVAQTFEDTGVRAYKGRAAELLGNSVVLSAALRIHSVEARHASHIRQMRSARGAIVKPWITGNDTGGIGSAVQANYNGEELTIQAGVNIAQFVSINAASESFDEPLTASQVQALVSPFIV</sequence>
<gene>
    <name evidence="1" type="ORF">CLV59_106428</name>
</gene>
<dbReference type="Gene3D" id="1.20.1260.10">
    <property type="match status" value="1"/>
</dbReference>
<accession>A0A327VVL4</accession>
<evidence type="ECO:0000313" key="2">
    <source>
        <dbReference type="Proteomes" id="UP000249819"/>
    </source>
</evidence>
<keyword evidence="2" id="KW-1185">Reference proteome</keyword>
<dbReference type="InterPro" id="IPR012347">
    <property type="entry name" value="Ferritin-like"/>
</dbReference>
<dbReference type="OrthoDB" id="954262at2"/>
<dbReference type="AlphaFoldDB" id="A0A327VVL4"/>
<evidence type="ECO:0000313" key="1">
    <source>
        <dbReference type="EMBL" id="RAJ79363.1"/>
    </source>
</evidence>
<reference evidence="1 2" key="1">
    <citation type="submission" date="2018-06" db="EMBL/GenBank/DDBJ databases">
        <title>Genomic Encyclopedia of Archaeal and Bacterial Type Strains, Phase II (KMG-II): from individual species to whole genera.</title>
        <authorList>
            <person name="Goeker M."/>
        </authorList>
    </citation>
    <scope>NUCLEOTIDE SEQUENCE [LARGE SCALE GENOMIC DNA]</scope>
    <source>
        <strain evidence="1 2">DSM 29821</strain>
    </source>
</reference>
<dbReference type="CDD" id="cd00657">
    <property type="entry name" value="Ferritin_like"/>
    <property type="match status" value="1"/>
</dbReference>
<name>A0A327VVL4_9BACT</name>